<dbReference type="PANTHER" id="PTHR14226">
    <property type="entry name" value="NEUROPATHY TARGET ESTERASE/SWISS CHEESE D.MELANOGASTER"/>
    <property type="match status" value="1"/>
</dbReference>
<feature type="short sequence motif" description="GXGXXG" evidence="4">
    <location>
        <begin position="28"/>
        <end position="33"/>
    </location>
</feature>
<feature type="domain" description="PNPLA" evidence="5">
    <location>
        <begin position="24"/>
        <end position="189"/>
    </location>
</feature>
<dbReference type="RefSeq" id="WP_154504742.1">
    <property type="nucleotide sequence ID" value="NZ_VUMN01000017.1"/>
</dbReference>
<evidence type="ECO:0000313" key="7">
    <source>
        <dbReference type="Proteomes" id="UP000461880"/>
    </source>
</evidence>
<organism evidence="6 7">
    <name type="scientific">Stecheria intestinalis</name>
    <dbReference type="NCBI Taxonomy" id="2606630"/>
    <lineage>
        <taxon>Bacteria</taxon>
        <taxon>Bacillati</taxon>
        <taxon>Bacillota</taxon>
        <taxon>Erysipelotrichia</taxon>
        <taxon>Erysipelotrichales</taxon>
        <taxon>Erysipelotrichaceae</taxon>
        <taxon>Stecheria</taxon>
    </lineage>
</organism>
<evidence type="ECO:0000256" key="2">
    <source>
        <dbReference type="ARBA" id="ARBA00022963"/>
    </source>
</evidence>
<dbReference type="PROSITE" id="PS51635">
    <property type="entry name" value="PNPLA"/>
    <property type="match status" value="1"/>
</dbReference>
<dbReference type="AlphaFoldDB" id="A0A7X2NSL8"/>
<dbReference type="InterPro" id="IPR002641">
    <property type="entry name" value="PNPLA_dom"/>
</dbReference>
<keyword evidence="2 4" id="KW-0442">Lipid degradation</keyword>
<feature type="active site" description="Nucleophile" evidence="4">
    <location>
        <position position="57"/>
    </location>
</feature>
<accession>A0A7X2NSL8</accession>
<dbReference type="GO" id="GO:0016042">
    <property type="term" value="P:lipid catabolic process"/>
    <property type="evidence" value="ECO:0007669"/>
    <property type="project" value="UniProtKB-UniRule"/>
</dbReference>
<sequence>MKEYSRLNELPKGKADNHFIHGCAVFEGGGWRGVYTQGVIDELMIQGINLDCSIGVSAGALMSVNYLTGQIGRGPYITLKYRHDSRFVGWRALIENHGISGFRFMHEGVEQFWPADNARYYRQDLRHVAIATDMKTGMPRYFEKGKDPWFWRGVRAGATVPFLSEPVVIEGVPCMDGGISDPVPLEWALTQGYEKILIVKTRPEGWRQERDYPARLCDSFYKKYPEFDEKLKTMKHRTNRILNQIDELEENGRIFVISPSENIRIPMFSGDMEKLGALYELGRADTRASAPRLRKYLSETE</sequence>
<keyword evidence="7" id="KW-1185">Reference proteome</keyword>
<name>A0A7X2NSL8_9FIRM</name>
<dbReference type="EMBL" id="VUMN01000017">
    <property type="protein sequence ID" value="MSS58797.1"/>
    <property type="molecule type" value="Genomic_DNA"/>
</dbReference>
<comment type="caution">
    <text evidence="6">The sequence shown here is derived from an EMBL/GenBank/DDBJ whole genome shotgun (WGS) entry which is preliminary data.</text>
</comment>
<proteinExistence type="predicted"/>
<evidence type="ECO:0000259" key="5">
    <source>
        <dbReference type="PROSITE" id="PS51635"/>
    </source>
</evidence>
<keyword evidence="1 4" id="KW-0378">Hydrolase</keyword>
<dbReference type="InterPro" id="IPR037483">
    <property type="entry name" value="YjjU-like"/>
</dbReference>
<feature type="active site" description="Proton acceptor" evidence="4">
    <location>
        <position position="176"/>
    </location>
</feature>
<dbReference type="Pfam" id="PF19890">
    <property type="entry name" value="DUF6363"/>
    <property type="match status" value="1"/>
</dbReference>
<dbReference type="GO" id="GO:0016787">
    <property type="term" value="F:hydrolase activity"/>
    <property type="evidence" value="ECO:0007669"/>
    <property type="project" value="UniProtKB-UniRule"/>
</dbReference>
<evidence type="ECO:0000256" key="1">
    <source>
        <dbReference type="ARBA" id="ARBA00022801"/>
    </source>
</evidence>
<dbReference type="Pfam" id="PF01734">
    <property type="entry name" value="Patatin"/>
    <property type="match status" value="1"/>
</dbReference>
<dbReference type="InterPro" id="IPR016035">
    <property type="entry name" value="Acyl_Trfase/lysoPLipase"/>
</dbReference>
<reference evidence="6 7" key="1">
    <citation type="submission" date="2019-08" db="EMBL/GenBank/DDBJ databases">
        <title>In-depth cultivation of the pig gut microbiome towards novel bacterial diversity and tailored functional studies.</title>
        <authorList>
            <person name="Wylensek D."/>
            <person name="Hitch T.C.A."/>
            <person name="Clavel T."/>
        </authorList>
    </citation>
    <scope>NUCLEOTIDE SEQUENCE [LARGE SCALE GENOMIC DNA]</scope>
    <source>
        <strain evidence="6 7">Oil+RF-744-GAM-WT-6</strain>
    </source>
</reference>
<dbReference type="CDD" id="cd07208">
    <property type="entry name" value="Pat_hypo_Ecoli_yjju_like"/>
    <property type="match status" value="1"/>
</dbReference>
<evidence type="ECO:0000256" key="4">
    <source>
        <dbReference type="PROSITE-ProRule" id="PRU01161"/>
    </source>
</evidence>
<protein>
    <submittedName>
        <fullName evidence="6">Patatin family protein</fullName>
    </submittedName>
</protein>
<dbReference type="InterPro" id="IPR050301">
    <property type="entry name" value="NTE"/>
</dbReference>
<dbReference type="PANTHER" id="PTHR14226:SF25">
    <property type="entry name" value="PHOSPHOESTERASE"/>
    <property type="match status" value="1"/>
</dbReference>
<gene>
    <name evidence="6" type="ORF">FYJ51_07735</name>
</gene>
<evidence type="ECO:0000313" key="6">
    <source>
        <dbReference type="EMBL" id="MSS58797.1"/>
    </source>
</evidence>
<dbReference type="Proteomes" id="UP000461880">
    <property type="component" value="Unassembled WGS sequence"/>
</dbReference>
<dbReference type="InterPro" id="IPR045943">
    <property type="entry name" value="DUF6363"/>
</dbReference>
<dbReference type="Gene3D" id="3.40.1090.10">
    <property type="entry name" value="Cytosolic phospholipase A2 catalytic domain"/>
    <property type="match status" value="2"/>
</dbReference>
<feature type="short sequence motif" description="DGA/G" evidence="4">
    <location>
        <begin position="176"/>
        <end position="178"/>
    </location>
</feature>
<feature type="short sequence motif" description="GXSXG" evidence="4">
    <location>
        <begin position="55"/>
        <end position="59"/>
    </location>
</feature>
<keyword evidence="3 4" id="KW-0443">Lipid metabolism</keyword>
<dbReference type="SUPFAM" id="SSF52151">
    <property type="entry name" value="FabD/lysophospholipase-like"/>
    <property type="match status" value="1"/>
</dbReference>
<evidence type="ECO:0000256" key="3">
    <source>
        <dbReference type="ARBA" id="ARBA00023098"/>
    </source>
</evidence>